<name>A0A7R8H2K1_LEPSM</name>
<keyword evidence="8" id="KW-0378">Hydrolase</keyword>
<comment type="subcellular location">
    <subcellularLocation>
        <location evidence="1">Secreted</location>
    </subcellularLocation>
</comment>
<organism evidence="8 9">
    <name type="scientific">Lepeophtheirus salmonis</name>
    <name type="common">Salmon louse</name>
    <name type="synonym">Caligus salmonis</name>
    <dbReference type="NCBI Taxonomy" id="72036"/>
    <lineage>
        <taxon>Eukaryota</taxon>
        <taxon>Metazoa</taxon>
        <taxon>Ecdysozoa</taxon>
        <taxon>Arthropoda</taxon>
        <taxon>Crustacea</taxon>
        <taxon>Multicrustacea</taxon>
        <taxon>Hexanauplia</taxon>
        <taxon>Copepoda</taxon>
        <taxon>Siphonostomatoida</taxon>
        <taxon>Caligidae</taxon>
        <taxon>Lepeophtheirus</taxon>
    </lineage>
</organism>
<evidence type="ECO:0000256" key="4">
    <source>
        <dbReference type="ARBA" id="ARBA00022737"/>
    </source>
</evidence>
<dbReference type="EC" id="3.4.24.35" evidence="8"/>
<gene>
    <name evidence="8" type="ORF">LSAA_4220</name>
</gene>
<accession>A0A7R8H2K1</accession>
<dbReference type="Pfam" id="PF00040">
    <property type="entry name" value="fn2"/>
    <property type="match status" value="5"/>
</dbReference>
<evidence type="ECO:0000256" key="6">
    <source>
        <dbReference type="PROSITE-ProRule" id="PRU00479"/>
    </source>
</evidence>
<dbReference type="InterPro" id="IPR036943">
    <property type="entry name" value="FN_type2_sf"/>
</dbReference>
<keyword evidence="3" id="KW-0964">Secreted</keyword>
<dbReference type="GO" id="GO:0009986">
    <property type="term" value="C:cell surface"/>
    <property type="evidence" value="ECO:0007669"/>
    <property type="project" value="TreeGrafter"/>
</dbReference>
<dbReference type="EMBL" id="HG994592">
    <property type="protein sequence ID" value="CAF2825534.1"/>
    <property type="molecule type" value="Genomic_DNA"/>
</dbReference>
<feature type="disulfide bond" evidence="6">
    <location>
        <begin position="358"/>
        <end position="385"/>
    </location>
</feature>
<evidence type="ECO:0000259" key="7">
    <source>
        <dbReference type="PROSITE" id="PS51092"/>
    </source>
</evidence>
<evidence type="ECO:0000256" key="2">
    <source>
        <dbReference type="ARBA" id="ARBA00010011"/>
    </source>
</evidence>
<feature type="domain" description="Fibronectin type-II" evidence="7">
    <location>
        <begin position="80"/>
        <end position="128"/>
    </location>
</feature>
<evidence type="ECO:0000256" key="3">
    <source>
        <dbReference type="ARBA" id="ARBA00022525"/>
    </source>
</evidence>
<evidence type="ECO:0000256" key="1">
    <source>
        <dbReference type="ARBA" id="ARBA00004613"/>
    </source>
</evidence>
<comment type="caution">
    <text evidence="6">Lacks conserved residue(s) required for the propagation of feature annotation.</text>
</comment>
<protein>
    <submittedName>
        <fullName evidence="8">MMP9</fullName>
        <ecNumber evidence="8">3.4.24.35</ecNumber>
    </submittedName>
</protein>
<feature type="domain" description="Fibronectin type-II" evidence="7">
    <location>
        <begin position="142"/>
        <end position="190"/>
    </location>
</feature>
<dbReference type="SUPFAM" id="SSF57440">
    <property type="entry name" value="Kringle-like"/>
    <property type="match status" value="5"/>
</dbReference>
<dbReference type="GO" id="GO:0008201">
    <property type="term" value="F:heparin binding"/>
    <property type="evidence" value="ECO:0007669"/>
    <property type="project" value="TreeGrafter"/>
</dbReference>
<dbReference type="SMART" id="SM00059">
    <property type="entry name" value="FN2"/>
    <property type="match status" value="5"/>
</dbReference>
<dbReference type="GO" id="GO:0004222">
    <property type="term" value="F:metalloendopeptidase activity"/>
    <property type="evidence" value="ECO:0007669"/>
    <property type="project" value="UniProtKB-EC"/>
</dbReference>
<feature type="domain" description="Fibronectin type-II" evidence="7">
    <location>
        <begin position="276"/>
        <end position="324"/>
    </location>
</feature>
<sequence length="456" mass="49304">MRRVDFVSKEHEQIINSGIDIKASTWQKEASPLVTLGNTYQDCTSVDYNGVSWCPTSLHGNGEAKDYGDCASSCSICKATDNLPCKFPFVYGGRTYNECTNVDYGSTFWCATSVGANNDLVNYGICRSGCTGVTSGNGCTITDGNSCIFPFVYNGKTYSTCTVVDNSGTPWCATSVDASRKYLTFGNCGNFCSADNDPAPTTRAAPITKATSSGLNIKTTTPKSVGGKNGPAVSFKTTATPVRRKTTVTNFKTTILRKTTPRAATVTSAPTRCSTSTGENCQFPFSYDGQTFEECTTVENGDQPWCATYVNERRETEKWGNCEAGCPIGTTVRGSCPTTNGQQCRFPFVYRGKTYNKCTNVDYQGVYWCATSLQANNEMGNYGICNGSCPGVVSVVQGCTILNGTACQFPFKYLGNTYNTCTTIHYRNTPWCATSIDARGNYTSYGICRSNCQVVE</sequence>
<comment type="similarity">
    <text evidence="2">Belongs to the seminal plasma protein family.</text>
</comment>
<dbReference type="PROSITE" id="PS51092">
    <property type="entry name" value="FN2_2"/>
    <property type="match status" value="5"/>
</dbReference>
<keyword evidence="9" id="KW-1185">Reference proteome</keyword>
<dbReference type="AlphaFoldDB" id="A0A7R8H2K1"/>
<feature type="disulfide bond" evidence="6">
    <location>
        <begin position="161"/>
        <end position="188"/>
    </location>
</feature>
<feature type="disulfide bond" evidence="6">
    <location>
        <begin position="295"/>
        <end position="322"/>
    </location>
</feature>
<feature type="disulfide bond" evidence="6">
    <location>
        <begin position="99"/>
        <end position="126"/>
    </location>
</feature>
<dbReference type="InterPro" id="IPR000562">
    <property type="entry name" value="FN_type2_dom"/>
</dbReference>
<evidence type="ECO:0000256" key="5">
    <source>
        <dbReference type="ARBA" id="ARBA00023157"/>
    </source>
</evidence>
<proteinExistence type="inferred from homology"/>
<dbReference type="OrthoDB" id="406838at2759"/>
<dbReference type="InterPro" id="IPR013806">
    <property type="entry name" value="Kringle-like"/>
</dbReference>
<dbReference type="Proteomes" id="UP000675881">
    <property type="component" value="Chromosome 13"/>
</dbReference>
<dbReference type="InterPro" id="IPR051666">
    <property type="entry name" value="SP_Capacitation_Regulator"/>
</dbReference>
<dbReference type="Gene3D" id="2.10.10.10">
    <property type="entry name" value="Fibronectin, type II, collagen-binding"/>
    <property type="match status" value="5"/>
</dbReference>
<feature type="domain" description="Fibronectin type-II" evidence="7">
    <location>
        <begin position="402"/>
        <end position="450"/>
    </location>
</feature>
<keyword evidence="5 6" id="KW-1015">Disulfide bond</keyword>
<dbReference type="GO" id="GO:0005576">
    <property type="term" value="C:extracellular region"/>
    <property type="evidence" value="ECO:0007669"/>
    <property type="project" value="UniProtKB-SubCell"/>
</dbReference>
<reference evidence="8" key="1">
    <citation type="submission" date="2021-02" db="EMBL/GenBank/DDBJ databases">
        <authorList>
            <person name="Bekaert M."/>
        </authorList>
    </citation>
    <scope>NUCLEOTIDE SEQUENCE</scope>
    <source>
        <strain evidence="8">IoA-00</strain>
    </source>
</reference>
<keyword evidence="4" id="KW-0677">Repeat</keyword>
<evidence type="ECO:0000313" key="8">
    <source>
        <dbReference type="EMBL" id="CAF2825534.1"/>
    </source>
</evidence>
<evidence type="ECO:0000313" key="9">
    <source>
        <dbReference type="Proteomes" id="UP000675881"/>
    </source>
</evidence>
<feature type="disulfide bond" evidence="6">
    <location>
        <begin position="421"/>
        <end position="448"/>
    </location>
</feature>
<dbReference type="PANTHER" id="PTHR22918:SF1">
    <property type="entry name" value="FIBRONECTIN TYPE-II DOMAIN-CONTAINING PROTEIN"/>
    <property type="match status" value="1"/>
</dbReference>
<dbReference type="PANTHER" id="PTHR22918">
    <property type="entry name" value="SEMINAL PLASMA PROTEIN"/>
    <property type="match status" value="1"/>
</dbReference>
<feature type="domain" description="Fibronectin type-II" evidence="7">
    <location>
        <begin position="339"/>
        <end position="387"/>
    </location>
</feature>